<evidence type="ECO:0000259" key="2">
    <source>
        <dbReference type="Pfam" id="PF13649"/>
    </source>
</evidence>
<evidence type="ECO:0000313" key="4">
    <source>
        <dbReference type="Proteomes" id="UP000594464"/>
    </source>
</evidence>
<dbReference type="InterPro" id="IPR029063">
    <property type="entry name" value="SAM-dependent_MTases_sf"/>
</dbReference>
<dbReference type="CDD" id="cd02440">
    <property type="entry name" value="AdoMet_MTases"/>
    <property type="match status" value="1"/>
</dbReference>
<protein>
    <submittedName>
        <fullName evidence="3">Methyltransferase domain-containing protein</fullName>
    </submittedName>
</protein>
<name>A0A7T0C2S3_9BACT</name>
<dbReference type="Proteomes" id="UP000594464">
    <property type="component" value="Chromosome"/>
</dbReference>
<dbReference type="EMBL" id="CP048620">
    <property type="protein sequence ID" value="QPJ65332.1"/>
    <property type="molecule type" value="Genomic_DNA"/>
</dbReference>
<accession>A0A7T0C2S3</accession>
<dbReference type="GO" id="GO:0008168">
    <property type="term" value="F:methyltransferase activity"/>
    <property type="evidence" value="ECO:0007669"/>
    <property type="project" value="UniProtKB-KW"/>
</dbReference>
<evidence type="ECO:0000313" key="3">
    <source>
        <dbReference type="EMBL" id="QPJ65332.1"/>
    </source>
</evidence>
<proteinExistence type="predicted"/>
<dbReference type="AlphaFoldDB" id="A0A7T0C2S3"/>
<evidence type="ECO:0000256" key="1">
    <source>
        <dbReference type="ARBA" id="ARBA00022679"/>
    </source>
</evidence>
<gene>
    <name evidence="3" type="ORF">G3M78_07985</name>
</gene>
<keyword evidence="1 3" id="KW-0808">Transferase</keyword>
<dbReference type="Pfam" id="PF13649">
    <property type="entry name" value="Methyltransf_25"/>
    <property type="match status" value="1"/>
</dbReference>
<reference evidence="4" key="1">
    <citation type="submission" date="2020-02" db="EMBL/GenBank/DDBJ databases">
        <title>Genomic and physiological characterization of two novel Nitrospinaceae genera.</title>
        <authorList>
            <person name="Mueller A.J."/>
            <person name="Jung M.-Y."/>
            <person name="Strachan C.R."/>
            <person name="Herbold C.W."/>
            <person name="Kirkegaard R.H."/>
            <person name="Daims H."/>
        </authorList>
    </citation>
    <scope>NUCLEOTIDE SEQUENCE [LARGE SCALE GENOMIC DNA]</scope>
</reference>
<dbReference type="KEGG" id="nva:G3M78_07985"/>
<organism evidence="3 4">
    <name type="scientific">Candidatus Nitrohelix vancouverensis</name>
    <dbReference type="NCBI Taxonomy" id="2705534"/>
    <lineage>
        <taxon>Bacteria</taxon>
        <taxon>Pseudomonadati</taxon>
        <taxon>Nitrospinota/Tectimicrobiota group</taxon>
        <taxon>Nitrospinota</taxon>
        <taxon>Nitrospinia</taxon>
        <taxon>Nitrospinales</taxon>
        <taxon>Nitrospinaceae</taxon>
        <taxon>Candidatus Nitrohelix</taxon>
    </lineage>
</organism>
<sequence length="260" mass="30540">MRAPAIDEVREFWDRRPCNLKHGVAEIGSREYFDQVEERKYLVEPHIPEFAEFEKWKGKRVLEIGCGIGTDSINFARAGADLTVMELSQKSLDLCKKRFEVFGLNARFFLGNAEQLEETLPNETFDLVYSFGVLHHTPHPEQAVAGIKKFMNADSELRVMLYSKFSTKNLMILFGLSQPEAQTGCPVAYRYHFREVENLLKGFKILEMRKEHIFPYVISEYVKYNYVRKLPWRVLPDSLFRLFERQLGWHTLVRARLPRK</sequence>
<dbReference type="GO" id="GO:0032259">
    <property type="term" value="P:methylation"/>
    <property type="evidence" value="ECO:0007669"/>
    <property type="project" value="UniProtKB-KW"/>
</dbReference>
<keyword evidence="3" id="KW-0489">Methyltransferase</keyword>
<dbReference type="InterPro" id="IPR041698">
    <property type="entry name" value="Methyltransf_25"/>
</dbReference>
<dbReference type="PANTHER" id="PTHR43861">
    <property type="entry name" value="TRANS-ACONITATE 2-METHYLTRANSFERASE-RELATED"/>
    <property type="match status" value="1"/>
</dbReference>
<dbReference type="Gene3D" id="3.40.50.150">
    <property type="entry name" value="Vaccinia Virus protein VP39"/>
    <property type="match status" value="1"/>
</dbReference>
<dbReference type="SUPFAM" id="SSF53335">
    <property type="entry name" value="S-adenosyl-L-methionine-dependent methyltransferases"/>
    <property type="match status" value="1"/>
</dbReference>
<feature type="domain" description="Methyltransferase" evidence="2">
    <location>
        <begin position="61"/>
        <end position="149"/>
    </location>
</feature>